<dbReference type="EC" id="4.2.1.1" evidence="3 8"/>
<evidence type="ECO:0000256" key="6">
    <source>
        <dbReference type="ARBA" id="ARBA00023239"/>
    </source>
</evidence>
<evidence type="ECO:0000256" key="7">
    <source>
        <dbReference type="ARBA" id="ARBA00048348"/>
    </source>
</evidence>
<keyword evidence="5 8" id="KW-0862">Zinc</keyword>
<dbReference type="Proteomes" id="UP001363622">
    <property type="component" value="Unassembled WGS sequence"/>
</dbReference>
<evidence type="ECO:0000256" key="4">
    <source>
        <dbReference type="ARBA" id="ARBA00022723"/>
    </source>
</evidence>
<gene>
    <name evidence="9" type="ORF">IWZ03DRAFT_158843</name>
</gene>
<name>A0ABR1KR41_9PEZI</name>
<dbReference type="Gene3D" id="3.40.1050.10">
    <property type="entry name" value="Carbonic anhydrase"/>
    <property type="match status" value="1"/>
</dbReference>
<comment type="catalytic activity">
    <reaction evidence="7 8">
        <text>hydrogencarbonate + H(+) = CO2 + H2O</text>
        <dbReference type="Rhea" id="RHEA:10748"/>
        <dbReference type="ChEBI" id="CHEBI:15377"/>
        <dbReference type="ChEBI" id="CHEBI:15378"/>
        <dbReference type="ChEBI" id="CHEBI:16526"/>
        <dbReference type="ChEBI" id="CHEBI:17544"/>
        <dbReference type="EC" id="4.2.1.1"/>
    </reaction>
</comment>
<organism evidence="9 10">
    <name type="scientific">Phyllosticta citriasiana</name>
    <dbReference type="NCBI Taxonomy" id="595635"/>
    <lineage>
        <taxon>Eukaryota</taxon>
        <taxon>Fungi</taxon>
        <taxon>Dikarya</taxon>
        <taxon>Ascomycota</taxon>
        <taxon>Pezizomycotina</taxon>
        <taxon>Dothideomycetes</taxon>
        <taxon>Dothideomycetes incertae sedis</taxon>
        <taxon>Botryosphaeriales</taxon>
        <taxon>Phyllostictaceae</taxon>
        <taxon>Phyllosticta</taxon>
    </lineage>
</organism>
<reference evidence="9 10" key="1">
    <citation type="submission" date="2024-04" db="EMBL/GenBank/DDBJ databases">
        <title>Phyllosticta paracitricarpa is synonymous to the EU quarantine fungus P. citricarpa based on phylogenomic analyses.</title>
        <authorList>
            <consortium name="Lawrence Berkeley National Laboratory"/>
            <person name="Van Ingen-Buijs V.A."/>
            <person name="Van Westerhoven A.C."/>
            <person name="Haridas S."/>
            <person name="Skiadas P."/>
            <person name="Martin F."/>
            <person name="Groenewald J.Z."/>
            <person name="Crous P.W."/>
            <person name="Seidl M.F."/>
        </authorList>
    </citation>
    <scope>NUCLEOTIDE SEQUENCE [LARGE SCALE GENOMIC DNA]</scope>
    <source>
        <strain evidence="9 10">CBS 123371</strain>
    </source>
</reference>
<dbReference type="Pfam" id="PF00484">
    <property type="entry name" value="Pro_CA"/>
    <property type="match status" value="1"/>
</dbReference>
<dbReference type="PANTHER" id="PTHR11002">
    <property type="entry name" value="CARBONIC ANHYDRASE"/>
    <property type="match status" value="1"/>
</dbReference>
<comment type="cofactor">
    <cofactor evidence="1">
        <name>Zn(2+)</name>
        <dbReference type="ChEBI" id="CHEBI:29105"/>
    </cofactor>
</comment>
<dbReference type="CDD" id="cd00883">
    <property type="entry name" value="beta_CA_cladeA"/>
    <property type="match status" value="1"/>
</dbReference>
<sequence>MPQRLVLPVHLCSSAALFQRASSAARSFSTVPHRRIMTQVRADAFDRVLAGNKSYARRCYEHEPQLWQSLSKGQAPDVLWFGCGDSRVPETTICDCKPGDIFVHRNIANIVAPGDLSSESIIDFAVGAVKVKKIVVCGHTKCGGAVNSLTDADLGPALNSWLQPLRDLRRKHQPEIDALDSIDDKSVRLAELNVRQSVDTIKSNPTVQKAMAERGVTVHGVLFDIVTGELKVLDASDDEPLSAAPWQHR</sequence>
<evidence type="ECO:0000256" key="2">
    <source>
        <dbReference type="ARBA" id="ARBA00006217"/>
    </source>
</evidence>
<evidence type="ECO:0000313" key="9">
    <source>
        <dbReference type="EMBL" id="KAK7518875.1"/>
    </source>
</evidence>
<evidence type="ECO:0000313" key="10">
    <source>
        <dbReference type="Proteomes" id="UP001363622"/>
    </source>
</evidence>
<keyword evidence="4" id="KW-0479">Metal-binding</keyword>
<comment type="caution">
    <text evidence="9">The sequence shown here is derived from an EMBL/GenBank/DDBJ whole genome shotgun (WGS) entry which is preliminary data.</text>
</comment>
<dbReference type="SUPFAM" id="SSF53056">
    <property type="entry name" value="beta-carbonic anhydrase, cab"/>
    <property type="match status" value="1"/>
</dbReference>
<evidence type="ECO:0000256" key="5">
    <source>
        <dbReference type="ARBA" id="ARBA00022833"/>
    </source>
</evidence>
<protein>
    <recommendedName>
        <fullName evidence="3 8">Carbonic anhydrase</fullName>
        <ecNumber evidence="3 8">4.2.1.1</ecNumber>
    </recommendedName>
    <alternativeName>
        <fullName evidence="8">Carbonate dehydratase</fullName>
    </alternativeName>
</protein>
<evidence type="ECO:0000256" key="1">
    <source>
        <dbReference type="ARBA" id="ARBA00001947"/>
    </source>
</evidence>
<keyword evidence="10" id="KW-1185">Reference proteome</keyword>
<comment type="function">
    <text evidence="8">Reversible hydration of carbon dioxide.</text>
</comment>
<dbReference type="EMBL" id="JBBPHU010000004">
    <property type="protein sequence ID" value="KAK7518875.1"/>
    <property type="molecule type" value="Genomic_DNA"/>
</dbReference>
<dbReference type="InterPro" id="IPR001765">
    <property type="entry name" value="Carbonic_anhydrase"/>
</dbReference>
<evidence type="ECO:0000256" key="3">
    <source>
        <dbReference type="ARBA" id="ARBA00012925"/>
    </source>
</evidence>
<dbReference type="SMART" id="SM00947">
    <property type="entry name" value="Pro_CA"/>
    <property type="match status" value="1"/>
</dbReference>
<evidence type="ECO:0000256" key="8">
    <source>
        <dbReference type="RuleBase" id="RU003956"/>
    </source>
</evidence>
<dbReference type="InterPro" id="IPR036874">
    <property type="entry name" value="Carbonic_anhydrase_sf"/>
</dbReference>
<proteinExistence type="inferred from homology"/>
<accession>A0ABR1KR41</accession>
<dbReference type="PANTHER" id="PTHR11002:SF76">
    <property type="entry name" value="CARBONIC ANHYDRASE"/>
    <property type="match status" value="1"/>
</dbReference>
<keyword evidence="6 8" id="KW-0456">Lyase</keyword>
<comment type="similarity">
    <text evidence="2 8">Belongs to the beta-class carbonic anhydrase family.</text>
</comment>